<dbReference type="Proteomes" id="UP000356253">
    <property type="component" value="Unassembled WGS sequence"/>
</dbReference>
<comment type="caution">
    <text evidence="1">The sequence shown here is derived from an EMBL/GenBank/DDBJ whole genome shotgun (WGS) entry which is preliminary data.</text>
</comment>
<proteinExistence type="predicted"/>
<name>A0AC61Y8W4_9FLAO</name>
<organism evidence="1 2">
    <name type="scientific">Mesonia oceanica</name>
    <dbReference type="NCBI Taxonomy" id="2687242"/>
    <lineage>
        <taxon>Bacteria</taxon>
        <taxon>Pseudomonadati</taxon>
        <taxon>Bacteroidota</taxon>
        <taxon>Flavobacteriia</taxon>
        <taxon>Flavobacteriales</taxon>
        <taxon>Flavobacteriaceae</taxon>
        <taxon>Mesonia</taxon>
    </lineage>
</organism>
<evidence type="ECO:0000313" key="1">
    <source>
        <dbReference type="EMBL" id="VVV00846.1"/>
    </source>
</evidence>
<dbReference type="EMBL" id="CABVMM010000007">
    <property type="protein sequence ID" value="VVV00846.1"/>
    <property type="molecule type" value="Genomic_DNA"/>
</dbReference>
<protein>
    <submittedName>
        <fullName evidence="1">Uncharacterized protein</fullName>
    </submittedName>
</protein>
<gene>
    <name evidence="1" type="ORF">FVB9532_02122</name>
</gene>
<accession>A0AC61Y8W4</accession>
<sequence>MSLNQPYVDPVFKIKIAVDTQLLAYLIDDSYPSFTRFFKNLTNSPFVDIVCSRFVTYEYIGIRKLEHYLRTLYKSTKGNMNFSSALKYRNEFKAPELDYSECYSDIKNTIEEELKKLNDDFEIIYDENILHQALWLPHQDLVLSSRLSKEDSLVLLSSVYPQEFLKEEHTIFLTNDDQFYKAFCGGGNYRMSSIDDVFQDNDLTLPETSNIKKIKSPSGATTHNLTGDIEDDVIDDFAQDFIFNEIAKKNKKLLLGTTIRCECSEGLKKKLLCFDLADDVELPEEIYSVILYRTDSAIDIYIHHTALTNFHQGDKINDFPYKATEDPKSKQITLKLSNEEGSDLKESLMDEITKKDNLVFIHPDNI</sequence>
<keyword evidence="2" id="KW-1185">Reference proteome</keyword>
<evidence type="ECO:0000313" key="2">
    <source>
        <dbReference type="Proteomes" id="UP000356253"/>
    </source>
</evidence>
<reference evidence="1" key="1">
    <citation type="submission" date="2019-09" db="EMBL/GenBank/DDBJ databases">
        <authorList>
            <person name="Rodrigo-Torres L."/>
            <person name="Arahal R. D."/>
            <person name="Lucena T."/>
        </authorList>
    </citation>
    <scope>NUCLEOTIDE SEQUENCE</scope>
    <source>
        <strain evidence="1">ISS653</strain>
    </source>
</reference>